<evidence type="ECO:0000256" key="1">
    <source>
        <dbReference type="ARBA" id="ARBA00022723"/>
    </source>
</evidence>
<dbReference type="InterPro" id="IPR036412">
    <property type="entry name" value="HAD-like_sf"/>
</dbReference>
<dbReference type="GO" id="GO:0008253">
    <property type="term" value="F:5'-nucleotidase activity"/>
    <property type="evidence" value="ECO:0007669"/>
    <property type="project" value="UniProtKB-EC"/>
</dbReference>
<dbReference type="PANTHER" id="PTHR47478">
    <property type="match status" value="1"/>
</dbReference>
<dbReference type="Proteomes" id="UP000255106">
    <property type="component" value="Unassembled WGS sequence"/>
</dbReference>
<evidence type="ECO:0000313" key="3">
    <source>
        <dbReference type="Proteomes" id="UP000255106"/>
    </source>
</evidence>
<reference evidence="2 3" key="1">
    <citation type="submission" date="2018-06" db="EMBL/GenBank/DDBJ databases">
        <authorList>
            <consortium name="Pathogen Informatics"/>
            <person name="Doyle S."/>
        </authorList>
    </citation>
    <scope>NUCLEOTIDE SEQUENCE [LARGE SCALE GENOMIC DNA]</scope>
    <source>
        <strain evidence="2 3">NCTC10005</strain>
    </source>
</reference>
<proteinExistence type="predicted"/>
<dbReference type="SUPFAM" id="SSF56784">
    <property type="entry name" value="HAD-like"/>
    <property type="match status" value="1"/>
</dbReference>
<keyword evidence="2" id="KW-0378">Hydrolase</keyword>
<dbReference type="InterPro" id="IPR052550">
    <property type="entry name" value="Pyrimidine_5'-ntase_YjjG"/>
</dbReference>
<evidence type="ECO:0000313" key="2">
    <source>
        <dbReference type="EMBL" id="STQ14353.1"/>
    </source>
</evidence>
<dbReference type="Gene3D" id="3.40.50.1000">
    <property type="entry name" value="HAD superfamily/HAD-like"/>
    <property type="match status" value="1"/>
</dbReference>
<organism evidence="2 3">
    <name type="scientific">Enterobacter cloacae</name>
    <dbReference type="NCBI Taxonomy" id="550"/>
    <lineage>
        <taxon>Bacteria</taxon>
        <taxon>Pseudomonadati</taxon>
        <taxon>Pseudomonadota</taxon>
        <taxon>Gammaproteobacteria</taxon>
        <taxon>Enterobacterales</taxon>
        <taxon>Enterobacteriaceae</taxon>
        <taxon>Enterobacter</taxon>
        <taxon>Enterobacter cloacae complex</taxon>
    </lineage>
</organism>
<keyword evidence="1" id="KW-0479">Metal-binding</keyword>
<dbReference type="AlphaFoldDB" id="A0A377M8W8"/>
<dbReference type="Pfam" id="PF13242">
    <property type="entry name" value="Hydrolase_like"/>
    <property type="match status" value="1"/>
</dbReference>
<sequence length="53" mass="5742">MVGDTAESDILGGINSGLSTVWLNAHGRMKPEGIEPTWTVTSLNELEQLLCKQ</sequence>
<dbReference type="GO" id="GO:0046872">
    <property type="term" value="F:metal ion binding"/>
    <property type="evidence" value="ECO:0007669"/>
    <property type="project" value="UniProtKB-KW"/>
</dbReference>
<gene>
    <name evidence="2" type="primary">yjjG_1</name>
    <name evidence="2" type="ORF">NCTC10005_07207</name>
</gene>
<dbReference type="EMBL" id="UGJB01000004">
    <property type="protein sequence ID" value="STQ14353.1"/>
    <property type="molecule type" value="Genomic_DNA"/>
</dbReference>
<accession>A0A377M8W8</accession>
<dbReference type="PANTHER" id="PTHR47478:SF1">
    <property type="entry name" value="PYRIMIDINE 5'-NUCLEOTIDASE YJJG"/>
    <property type="match status" value="1"/>
</dbReference>
<protein>
    <submittedName>
        <fullName evidence="2">DUMP phosphatase</fullName>
        <ecNumber evidence="2">3.1.3.5</ecNumber>
    </submittedName>
</protein>
<dbReference type="EC" id="3.1.3.5" evidence="2"/>
<name>A0A377M8W8_ENTCL</name>
<dbReference type="InterPro" id="IPR023214">
    <property type="entry name" value="HAD_sf"/>
</dbReference>